<evidence type="ECO:0000313" key="4">
    <source>
        <dbReference type="EMBL" id="RAW14222.1"/>
    </source>
</evidence>
<organism evidence="4 5">
    <name type="scientific">Phytoactinopolyspora halophila</name>
    <dbReference type="NCBI Taxonomy" id="1981511"/>
    <lineage>
        <taxon>Bacteria</taxon>
        <taxon>Bacillati</taxon>
        <taxon>Actinomycetota</taxon>
        <taxon>Actinomycetes</taxon>
        <taxon>Jiangellales</taxon>
        <taxon>Jiangellaceae</taxon>
        <taxon>Phytoactinopolyspora</taxon>
    </lineage>
</organism>
<comment type="similarity">
    <text evidence="1 2">Belongs to the small heat shock protein (HSP20) family.</text>
</comment>
<name>A0A329QSD1_9ACTN</name>
<gene>
    <name evidence="4" type="ORF">DPM12_10885</name>
</gene>
<protein>
    <submittedName>
        <fullName evidence="4">Hsp20/alpha crystallin family protein</fullName>
    </submittedName>
</protein>
<reference evidence="4 5" key="1">
    <citation type="submission" date="2018-06" db="EMBL/GenBank/DDBJ databases">
        <title>Phytoactinopolyspora halophila sp. nov., a novel halophilic actinomycete isolated from a saline soil in China.</title>
        <authorList>
            <person name="Tang S.-K."/>
        </authorList>
    </citation>
    <scope>NUCLEOTIDE SEQUENCE [LARGE SCALE GENOMIC DNA]</scope>
    <source>
        <strain evidence="4 5">YIM 96934</strain>
    </source>
</reference>
<dbReference type="InterPro" id="IPR031107">
    <property type="entry name" value="Small_HSP"/>
</dbReference>
<evidence type="ECO:0000259" key="3">
    <source>
        <dbReference type="PROSITE" id="PS01031"/>
    </source>
</evidence>
<comment type="caution">
    <text evidence="4">The sequence shown here is derived from an EMBL/GenBank/DDBJ whole genome shotgun (WGS) entry which is preliminary data.</text>
</comment>
<dbReference type="OrthoDB" id="5242916at2"/>
<evidence type="ECO:0000313" key="5">
    <source>
        <dbReference type="Proteomes" id="UP000250462"/>
    </source>
</evidence>
<proteinExistence type="inferred from homology"/>
<evidence type="ECO:0000256" key="2">
    <source>
        <dbReference type="RuleBase" id="RU003616"/>
    </source>
</evidence>
<dbReference type="Gene3D" id="2.60.40.790">
    <property type="match status" value="1"/>
</dbReference>
<dbReference type="PANTHER" id="PTHR11527">
    <property type="entry name" value="HEAT-SHOCK PROTEIN 20 FAMILY MEMBER"/>
    <property type="match status" value="1"/>
</dbReference>
<accession>A0A329QSD1</accession>
<sequence>MGLPIRRSKNHVDNGFTRPAHQASLDPFAYLDELRQRMDSLFQGLSDDLDRWGWSTPLDIEETPDAYIVEAELPGVSHDDLTLDWNGDQLFIHGEVKERERVGFLRHKTRRTGQFNYSVTLPGTVDGDRIEASLSNGVLTIHAPKASGSTSRRIPVTAGRTTTAIGQAEDRTDTS</sequence>
<dbReference type="SUPFAM" id="SSF49764">
    <property type="entry name" value="HSP20-like chaperones"/>
    <property type="match status" value="1"/>
</dbReference>
<evidence type="ECO:0000256" key="1">
    <source>
        <dbReference type="PROSITE-ProRule" id="PRU00285"/>
    </source>
</evidence>
<feature type="domain" description="SHSP" evidence="3">
    <location>
        <begin position="49"/>
        <end position="159"/>
    </location>
</feature>
<dbReference type="Pfam" id="PF00011">
    <property type="entry name" value="HSP20"/>
    <property type="match status" value="1"/>
</dbReference>
<dbReference type="CDD" id="cd06464">
    <property type="entry name" value="ACD_sHsps-like"/>
    <property type="match status" value="1"/>
</dbReference>
<dbReference type="Proteomes" id="UP000250462">
    <property type="component" value="Unassembled WGS sequence"/>
</dbReference>
<dbReference type="InterPro" id="IPR008978">
    <property type="entry name" value="HSP20-like_chaperone"/>
</dbReference>
<dbReference type="InterPro" id="IPR002068">
    <property type="entry name" value="A-crystallin/Hsp20_dom"/>
</dbReference>
<keyword evidence="5" id="KW-1185">Reference proteome</keyword>
<dbReference type="RefSeq" id="WP_112258416.1">
    <property type="nucleotide sequence ID" value="NZ_QMIG01000009.1"/>
</dbReference>
<dbReference type="AlphaFoldDB" id="A0A329QSD1"/>
<dbReference type="PROSITE" id="PS01031">
    <property type="entry name" value="SHSP"/>
    <property type="match status" value="1"/>
</dbReference>
<dbReference type="EMBL" id="QMIG01000009">
    <property type="protein sequence ID" value="RAW14222.1"/>
    <property type="molecule type" value="Genomic_DNA"/>
</dbReference>